<name>A0A239SAP1_9BURK</name>
<dbReference type="AlphaFoldDB" id="A0A239SAP1"/>
<dbReference type="GeneID" id="88093354"/>
<dbReference type="SUPFAM" id="SSF53335">
    <property type="entry name" value="S-adenosyl-L-methionine-dependent methyltransferases"/>
    <property type="match status" value="1"/>
</dbReference>
<dbReference type="InterPro" id="IPR029063">
    <property type="entry name" value="SAM-dependent_MTases_sf"/>
</dbReference>
<reference evidence="1 2" key="1">
    <citation type="submission" date="2017-06" db="EMBL/GenBank/DDBJ databases">
        <authorList>
            <consortium name="Pathogen Informatics"/>
        </authorList>
    </citation>
    <scope>NUCLEOTIDE SEQUENCE [LARGE SCALE GENOMIC DNA]</scope>
    <source>
        <strain evidence="1 2">NCTC13161</strain>
    </source>
</reference>
<dbReference type="RefSeq" id="WP_231965128.1">
    <property type="nucleotide sequence ID" value="NZ_CP010431.2"/>
</dbReference>
<protein>
    <submittedName>
        <fullName evidence="1">Uncharacterized protein</fullName>
    </submittedName>
</protein>
<evidence type="ECO:0000313" key="1">
    <source>
        <dbReference type="EMBL" id="SNU81844.1"/>
    </source>
</evidence>
<evidence type="ECO:0000313" key="2">
    <source>
        <dbReference type="Proteomes" id="UP000215126"/>
    </source>
</evidence>
<accession>A0A239SAP1</accession>
<dbReference type="EMBL" id="LT906435">
    <property type="protein sequence ID" value="SNU81844.1"/>
    <property type="molecule type" value="Genomic_DNA"/>
</dbReference>
<organism evidence="1 2">
    <name type="scientific">Pandoraea sputorum</name>
    <dbReference type="NCBI Taxonomy" id="93222"/>
    <lineage>
        <taxon>Bacteria</taxon>
        <taxon>Pseudomonadati</taxon>
        <taxon>Pseudomonadota</taxon>
        <taxon>Betaproteobacteria</taxon>
        <taxon>Burkholderiales</taxon>
        <taxon>Burkholderiaceae</taxon>
        <taxon>Pandoraea</taxon>
    </lineage>
</organism>
<sequence length="198" mass="22683">MMNVWKKYWGLRTQECPCDVHFVDWLEAMKLTGMRIYHFGTGGHHVVGEQCARPSLNNTVFGITASPKEYKSYVDLVTRRPEISKNYLAYFGDIYTSNTKLLPVFDVVTLFHLCEFRTEANSRYGAKTDEEILDLFARHTAPGGHVLFYKGSSAYSRARSVIQAWAEKADFTEVGEFKTLRIFRLLRITASSARDQCS</sequence>
<keyword evidence="2" id="KW-1185">Reference proteome</keyword>
<dbReference type="Proteomes" id="UP000215126">
    <property type="component" value="Chromosome 1"/>
</dbReference>
<proteinExistence type="predicted"/>
<gene>
    <name evidence="1" type="ORF">SAMEA4530655_00664</name>
</gene>